<proteinExistence type="predicted"/>
<evidence type="ECO:0000259" key="1">
    <source>
        <dbReference type="Pfam" id="PF18753"/>
    </source>
</evidence>
<gene>
    <name evidence="2" type="ORF">GTP55_21255</name>
</gene>
<dbReference type="EMBL" id="WWCS01000015">
    <property type="protein sequence ID" value="MYN41890.1"/>
    <property type="molecule type" value="Genomic_DNA"/>
</dbReference>
<name>A0ABW9WNK2_9BURK</name>
<dbReference type="RefSeq" id="WP_161046833.1">
    <property type="nucleotide sequence ID" value="NZ_WWCS01000015.1"/>
</dbReference>
<evidence type="ECO:0000313" key="3">
    <source>
        <dbReference type="Proteomes" id="UP000466332"/>
    </source>
</evidence>
<accession>A0ABW9WNK2</accession>
<dbReference type="Proteomes" id="UP000466332">
    <property type="component" value="Unassembled WGS sequence"/>
</dbReference>
<protein>
    <recommendedName>
        <fullName evidence="1">Nucleotide modification associated domain-containing protein</fullName>
    </recommendedName>
</protein>
<keyword evidence="3" id="KW-1185">Reference proteome</keyword>
<dbReference type="InterPro" id="IPR041180">
    <property type="entry name" value="Nmad2"/>
</dbReference>
<sequence length="193" mass="22206">MKIHSYVVARDFGFAPNPFFDYCTLATCKPIIRRTAQVGDIVIGTRASPKDYELVFFLEISEICTFEQYWQDPRFIEKKPNFSASIKHAFGDNIYHKDSKQNWVQEDSHHTNYDGTPVKENIDKDTSGLNVLIAKNFSYWGRESIPIPEDLRLIKKIGPGHKSDFNNLQKLKIIEWLKTLPSGVQGLPIDWGV</sequence>
<dbReference type="Pfam" id="PF18753">
    <property type="entry name" value="Nmad2"/>
    <property type="match status" value="1"/>
</dbReference>
<feature type="domain" description="Nucleotide modification associated" evidence="1">
    <location>
        <begin position="2"/>
        <end position="191"/>
    </location>
</feature>
<comment type="caution">
    <text evidence="2">The sequence shown here is derived from an EMBL/GenBank/DDBJ whole genome shotgun (WGS) entry which is preliminary data.</text>
</comment>
<evidence type="ECO:0000313" key="2">
    <source>
        <dbReference type="EMBL" id="MYN41890.1"/>
    </source>
</evidence>
<reference evidence="2 3" key="1">
    <citation type="submission" date="2019-12" db="EMBL/GenBank/DDBJ databases">
        <title>Novel species isolated from a subtropical stream in China.</title>
        <authorList>
            <person name="Lu H."/>
        </authorList>
    </citation>
    <scope>NUCLEOTIDE SEQUENCE [LARGE SCALE GENOMIC DNA]</scope>
    <source>
        <strain evidence="2 3">FT109W</strain>
    </source>
</reference>
<organism evidence="2 3">
    <name type="scientific">Duganella margarita</name>
    <dbReference type="NCBI Taxonomy" id="2692170"/>
    <lineage>
        <taxon>Bacteria</taxon>
        <taxon>Pseudomonadati</taxon>
        <taxon>Pseudomonadota</taxon>
        <taxon>Betaproteobacteria</taxon>
        <taxon>Burkholderiales</taxon>
        <taxon>Oxalobacteraceae</taxon>
        <taxon>Telluria group</taxon>
        <taxon>Duganella</taxon>
    </lineage>
</organism>